<proteinExistence type="predicted"/>
<dbReference type="Gene3D" id="3.30.1240.10">
    <property type="match status" value="1"/>
</dbReference>
<dbReference type="AlphaFoldDB" id="A0A429ZHA3"/>
<sequence>MVTRKLIAFDIDGTLLNSDQEGLASSLEVISKLQRAGHFVTIATGRSLPTTKGVIKDFNFENYVLCNGAYAFVDHKQVHSNPLDKVELKKLVELASEKKIDLLYQTMDEVKQQGPFIHPYNREMQEKFNPEKPSYDFDIDKEEAIYQAILFCGRAEEGELATNFEKIRFTRWGDEAMDAVPINGSKAVTLDKIAKIHGFTSQDMIVFGDGENDIEMLKLAGLGIAMGNATDYVKGFANYVTKSNDEDGIWHAAKAHGLI</sequence>
<dbReference type="SFLD" id="SFLDS00003">
    <property type="entry name" value="Haloacid_Dehalogenase"/>
    <property type="match status" value="1"/>
</dbReference>
<dbReference type="SFLD" id="SFLDG01140">
    <property type="entry name" value="C2.B:_Phosphomannomutase_and_P"/>
    <property type="match status" value="1"/>
</dbReference>
<dbReference type="OrthoDB" id="9810101at2"/>
<dbReference type="Proteomes" id="UP000287239">
    <property type="component" value="Unassembled WGS sequence"/>
</dbReference>
<dbReference type="InterPro" id="IPR000150">
    <property type="entry name" value="Cof"/>
</dbReference>
<dbReference type="NCBIfam" id="TIGR00099">
    <property type="entry name" value="Cof-subfamily"/>
    <property type="match status" value="1"/>
</dbReference>
<dbReference type="Pfam" id="PF08282">
    <property type="entry name" value="Hydrolase_3"/>
    <property type="match status" value="1"/>
</dbReference>
<name>A0A429ZHA3_9ENTE</name>
<keyword evidence="2" id="KW-1185">Reference proteome</keyword>
<dbReference type="PANTHER" id="PTHR10000:SF25">
    <property type="entry name" value="PHOSPHATASE YKRA-RELATED"/>
    <property type="match status" value="1"/>
</dbReference>
<accession>A0A429ZHA3</accession>
<dbReference type="GO" id="GO:0016791">
    <property type="term" value="F:phosphatase activity"/>
    <property type="evidence" value="ECO:0007669"/>
    <property type="project" value="TreeGrafter"/>
</dbReference>
<reference evidence="1 2" key="1">
    <citation type="submission" date="2017-05" db="EMBL/GenBank/DDBJ databases">
        <title>Vagococcus spp. assemblies.</title>
        <authorList>
            <person name="Gulvik C.A."/>
        </authorList>
    </citation>
    <scope>NUCLEOTIDE SEQUENCE [LARGE SCALE GENOMIC DNA]</scope>
    <source>
        <strain evidence="1 2">NCFB 2777</strain>
    </source>
</reference>
<gene>
    <name evidence="1" type="ORF">CBF35_12435</name>
</gene>
<dbReference type="GO" id="GO:0005829">
    <property type="term" value="C:cytosol"/>
    <property type="evidence" value="ECO:0007669"/>
    <property type="project" value="TreeGrafter"/>
</dbReference>
<evidence type="ECO:0000313" key="1">
    <source>
        <dbReference type="EMBL" id="RST93076.1"/>
    </source>
</evidence>
<dbReference type="EMBL" id="NGJU01000020">
    <property type="protein sequence ID" value="RST93076.1"/>
    <property type="molecule type" value="Genomic_DNA"/>
</dbReference>
<organism evidence="1 2">
    <name type="scientific">Vagococcus salmoninarum</name>
    <dbReference type="NCBI Taxonomy" id="2739"/>
    <lineage>
        <taxon>Bacteria</taxon>
        <taxon>Bacillati</taxon>
        <taxon>Bacillota</taxon>
        <taxon>Bacilli</taxon>
        <taxon>Lactobacillales</taxon>
        <taxon>Enterococcaceae</taxon>
        <taxon>Vagococcus</taxon>
    </lineage>
</organism>
<dbReference type="InterPro" id="IPR006379">
    <property type="entry name" value="HAD-SF_hydro_IIB"/>
</dbReference>
<dbReference type="GO" id="GO:0000287">
    <property type="term" value="F:magnesium ion binding"/>
    <property type="evidence" value="ECO:0007669"/>
    <property type="project" value="TreeGrafter"/>
</dbReference>
<dbReference type="PROSITE" id="PS01229">
    <property type="entry name" value="COF_2"/>
    <property type="match status" value="1"/>
</dbReference>
<dbReference type="NCBIfam" id="TIGR01484">
    <property type="entry name" value="HAD-SF-IIB"/>
    <property type="match status" value="1"/>
</dbReference>
<dbReference type="InterPro" id="IPR036412">
    <property type="entry name" value="HAD-like_sf"/>
</dbReference>
<evidence type="ECO:0000313" key="2">
    <source>
        <dbReference type="Proteomes" id="UP000287239"/>
    </source>
</evidence>
<dbReference type="InterPro" id="IPR023214">
    <property type="entry name" value="HAD_sf"/>
</dbReference>
<evidence type="ECO:0008006" key="3">
    <source>
        <dbReference type="Google" id="ProtNLM"/>
    </source>
</evidence>
<dbReference type="PANTHER" id="PTHR10000">
    <property type="entry name" value="PHOSPHOSERINE PHOSPHATASE"/>
    <property type="match status" value="1"/>
</dbReference>
<dbReference type="Gene3D" id="3.40.50.1000">
    <property type="entry name" value="HAD superfamily/HAD-like"/>
    <property type="match status" value="1"/>
</dbReference>
<comment type="caution">
    <text evidence="1">The sequence shown here is derived from an EMBL/GenBank/DDBJ whole genome shotgun (WGS) entry which is preliminary data.</text>
</comment>
<dbReference type="SUPFAM" id="SSF56784">
    <property type="entry name" value="HAD-like"/>
    <property type="match status" value="1"/>
</dbReference>
<dbReference type="PROSITE" id="PS01228">
    <property type="entry name" value="COF_1"/>
    <property type="match status" value="1"/>
</dbReference>
<protein>
    <recommendedName>
        <fullName evidence="3">HAD family hydrolase</fullName>
    </recommendedName>
</protein>